<dbReference type="PANTHER" id="PTHR30133">
    <property type="entry name" value="CATIONIC AMINO ACID TRANSPORTER, MEMBRANE COMPONENT"/>
    <property type="match status" value="1"/>
</dbReference>
<evidence type="ECO:0000256" key="9">
    <source>
        <dbReference type="RuleBase" id="RU363032"/>
    </source>
</evidence>
<name>A0AAE7UT54_9HYPH</name>
<feature type="domain" description="ABC transmembrane type-1" evidence="10">
    <location>
        <begin position="22"/>
        <end position="221"/>
    </location>
</feature>
<dbReference type="EMBL" id="CP049208">
    <property type="protein sequence ID" value="QTG03342.1"/>
    <property type="molecule type" value="Genomic_DNA"/>
</dbReference>
<organism evidence="12 13">
    <name type="scientific">Agrobacterium rubi</name>
    <dbReference type="NCBI Taxonomy" id="28099"/>
    <lineage>
        <taxon>Bacteria</taxon>
        <taxon>Pseudomonadati</taxon>
        <taxon>Pseudomonadota</taxon>
        <taxon>Alphaproteobacteria</taxon>
        <taxon>Hyphomicrobiales</taxon>
        <taxon>Rhizobiaceae</taxon>
        <taxon>Rhizobium/Agrobacterium group</taxon>
        <taxon>Agrobacterium</taxon>
    </lineage>
</organism>
<dbReference type="KEGG" id="arui:G6M88_23045"/>
<feature type="transmembrane region" description="Helical" evidence="9">
    <location>
        <begin position="200"/>
        <end position="221"/>
    </location>
</feature>
<dbReference type="AlphaFoldDB" id="A0AAE7UT54"/>
<keyword evidence="5" id="KW-0997">Cell inner membrane</keyword>
<keyword evidence="3 9" id="KW-0813">Transport</keyword>
<evidence type="ECO:0000313" key="12">
    <source>
        <dbReference type="EMBL" id="QTG03342.1"/>
    </source>
</evidence>
<feature type="transmembrane region" description="Helical" evidence="9">
    <location>
        <begin position="105"/>
        <end position="125"/>
    </location>
</feature>
<evidence type="ECO:0000256" key="1">
    <source>
        <dbReference type="ARBA" id="ARBA00004429"/>
    </source>
</evidence>
<dbReference type="RefSeq" id="WP_065700904.1">
    <property type="nucleotide sequence ID" value="NZ_CP049208.1"/>
</dbReference>
<dbReference type="PROSITE" id="PS50928">
    <property type="entry name" value="ABC_TM1"/>
    <property type="match status" value="1"/>
</dbReference>
<dbReference type="InterPro" id="IPR035906">
    <property type="entry name" value="MetI-like_sf"/>
</dbReference>
<keyword evidence="6 9" id="KW-0812">Transmembrane</keyword>
<comment type="similarity">
    <text evidence="2">Belongs to the binding-protein-dependent transport system permease family. HisMQ subfamily.</text>
</comment>
<evidence type="ECO:0000313" key="13">
    <source>
        <dbReference type="Proteomes" id="UP000663912"/>
    </source>
</evidence>
<dbReference type="PANTHER" id="PTHR30133:SF2">
    <property type="entry name" value="ARGININE ABC TRANSPORTER PERMEASE PROTEIN ARTQ"/>
    <property type="match status" value="1"/>
</dbReference>
<keyword evidence="14" id="KW-1185">Reference proteome</keyword>
<evidence type="ECO:0000256" key="7">
    <source>
        <dbReference type="ARBA" id="ARBA00022989"/>
    </source>
</evidence>
<dbReference type="Pfam" id="PF00528">
    <property type="entry name" value="BPD_transp_1"/>
    <property type="match status" value="1"/>
</dbReference>
<keyword evidence="4" id="KW-1003">Cell membrane</keyword>
<reference evidence="11 14" key="1">
    <citation type="journal article" date="2020" name="Science">
        <title>Unexpected conservation and global transmission of agrobacterial virulence plasmids.</title>
        <authorList>
            <person name="Weisberg A.J."/>
            <person name="Davis E.W. 2nd"/>
            <person name="Tabima J."/>
            <person name="Belcher M.S."/>
            <person name="Miller M."/>
            <person name="Kuo C.H."/>
            <person name="Loper J.E."/>
            <person name="Grunwald N.J."/>
            <person name="Putnam M.L."/>
            <person name="Chang J.H."/>
        </authorList>
    </citation>
    <scope>NUCLEOTIDE SEQUENCE [LARGE SCALE GENOMIC DNA]</scope>
    <source>
        <strain evidence="11 14">A19/93</strain>
    </source>
</reference>
<keyword evidence="8 9" id="KW-0472">Membrane</keyword>
<dbReference type="GO" id="GO:0043190">
    <property type="term" value="C:ATP-binding cassette (ABC) transporter complex"/>
    <property type="evidence" value="ECO:0007669"/>
    <property type="project" value="InterPro"/>
</dbReference>
<gene>
    <name evidence="11" type="ORF">G6L72_24360</name>
    <name evidence="12" type="ORF">G6M88_23045</name>
</gene>
<comment type="subcellular location">
    <subcellularLocation>
        <location evidence="1">Cell inner membrane</location>
        <topology evidence="1">Multi-pass membrane protein</topology>
    </subcellularLocation>
    <subcellularLocation>
        <location evidence="9">Cell membrane</location>
        <topology evidence="9">Multi-pass membrane protein</topology>
    </subcellularLocation>
</comment>
<keyword evidence="7 9" id="KW-1133">Transmembrane helix</keyword>
<dbReference type="GO" id="GO:0022857">
    <property type="term" value="F:transmembrane transporter activity"/>
    <property type="evidence" value="ECO:0007669"/>
    <property type="project" value="InterPro"/>
</dbReference>
<dbReference type="InterPro" id="IPR000515">
    <property type="entry name" value="MetI-like"/>
</dbReference>
<accession>A0AAE7UT54</accession>
<dbReference type="SUPFAM" id="SSF161098">
    <property type="entry name" value="MetI-like"/>
    <property type="match status" value="1"/>
</dbReference>
<geneLocation type="plasmid" evidence="12 13">
    <name>pW2_73_1</name>
</geneLocation>
<dbReference type="NCBIfam" id="TIGR01726">
    <property type="entry name" value="HEQRo_perm_3TM"/>
    <property type="match status" value="1"/>
</dbReference>
<keyword evidence="12" id="KW-0614">Plasmid</keyword>
<dbReference type="Proteomes" id="UP000663912">
    <property type="component" value="Plasmid pW2_73_1"/>
</dbReference>
<feature type="transmembrane region" description="Helical" evidence="9">
    <location>
        <begin position="67"/>
        <end position="85"/>
    </location>
</feature>
<feature type="transmembrane region" description="Helical" evidence="9">
    <location>
        <begin position="22"/>
        <end position="46"/>
    </location>
</feature>
<evidence type="ECO:0000256" key="2">
    <source>
        <dbReference type="ARBA" id="ARBA00010072"/>
    </source>
</evidence>
<evidence type="ECO:0000256" key="3">
    <source>
        <dbReference type="ARBA" id="ARBA00022448"/>
    </source>
</evidence>
<protein>
    <submittedName>
        <fullName evidence="12">ABC transporter permease subunit</fullName>
    </submittedName>
</protein>
<reference evidence="12" key="2">
    <citation type="submission" date="2020-02" db="EMBL/GenBank/DDBJ databases">
        <title>Unexpected conservation and global transmission of agrobacterial virulence plasmids.</title>
        <authorList>
            <person name="Weisberg A.J."/>
            <person name="Davis E.W. II"/>
            <person name="Tabima J.R."/>
            <person name="Belcher M.S."/>
            <person name="Miller M."/>
            <person name="Kuo C.-H."/>
            <person name="Loper J.E."/>
            <person name="Grunwald N.J."/>
            <person name="Putnam M.L."/>
            <person name="Chang J.H."/>
        </authorList>
    </citation>
    <scope>NUCLEOTIDE SEQUENCE</scope>
    <source>
        <strain evidence="12">W2/73</strain>
        <plasmid evidence="12">pW2_73_1</plasmid>
    </source>
</reference>
<dbReference type="EMBL" id="JAAMCP010000017">
    <property type="protein sequence ID" value="NTF39822.1"/>
    <property type="molecule type" value="Genomic_DNA"/>
</dbReference>
<evidence type="ECO:0000313" key="11">
    <source>
        <dbReference type="EMBL" id="NTF39822.1"/>
    </source>
</evidence>
<dbReference type="Proteomes" id="UP000822331">
    <property type="component" value="Unassembled WGS sequence"/>
</dbReference>
<dbReference type="InterPro" id="IPR010065">
    <property type="entry name" value="AA_ABC_transptr_permease_3TM"/>
</dbReference>
<proteinExistence type="inferred from homology"/>
<evidence type="ECO:0000256" key="8">
    <source>
        <dbReference type="ARBA" id="ARBA00023136"/>
    </source>
</evidence>
<evidence type="ECO:0000256" key="5">
    <source>
        <dbReference type="ARBA" id="ARBA00022519"/>
    </source>
</evidence>
<dbReference type="Gene3D" id="1.10.3720.10">
    <property type="entry name" value="MetI-like"/>
    <property type="match status" value="1"/>
</dbReference>
<evidence type="ECO:0000259" key="10">
    <source>
        <dbReference type="PROSITE" id="PS50928"/>
    </source>
</evidence>
<dbReference type="InterPro" id="IPR051613">
    <property type="entry name" value="ABC_transp_permease_HisMQ"/>
</dbReference>
<dbReference type="CDD" id="cd06261">
    <property type="entry name" value="TM_PBP2"/>
    <property type="match status" value="1"/>
</dbReference>
<feature type="transmembrane region" description="Helical" evidence="9">
    <location>
        <begin position="146"/>
        <end position="168"/>
    </location>
</feature>
<evidence type="ECO:0000313" key="14">
    <source>
        <dbReference type="Proteomes" id="UP000822331"/>
    </source>
</evidence>
<evidence type="ECO:0000256" key="6">
    <source>
        <dbReference type="ARBA" id="ARBA00022692"/>
    </source>
</evidence>
<evidence type="ECO:0000256" key="4">
    <source>
        <dbReference type="ARBA" id="ARBA00022475"/>
    </source>
</evidence>
<sequence>MNLFFQSLGIEPGWGYALLKGLLVTMQISAGAFLLGIIIGLFIAALRIGKGPLLSGFARGYCTTFRAVPELLLILILFYLGSAALNGLSTTLGVAMPQLNGPLVAVMVLGIVQSSYAAEIFRSAIEAIPKGQLEAARAFGMGGLTLYRRVTIPAMAPNALAGMANLWINVIKDSALISVVGTNELLYTARQAAGSTRRYLTFYLLAAALYYVVTLLSNFVVRKLERRIRRGLTGG</sequence>